<evidence type="ECO:0000256" key="3">
    <source>
        <dbReference type="ARBA" id="ARBA00022748"/>
    </source>
</evidence>
<dbReference type="GO" id="GO:0005524">
    <property type="term" value="F:ATP binding"/>
    <property type="evidence" value="ECO:0007669"/>
    <property type="project" value="UniProtKB-KW"/>
</dbReference>
<reference evidence="9" key="1">
    <citation type="submission" date="2016-10" db="EMBL/GenBank/DDBJ databases">
        <authorList>
            <person name="Varghese N."/>
            <person name="Submissions S."/>
        </authorList>
    </citation>
    <scope>NUCLEOTIDE SEQUENCE [LARGE SCALE GENOMIC DNA]</scope>
    <source>
        <strain evidence="9">CGMCC 1.7285</strain>
    </source>
</reference>
<dbReference type="PROSITE" id="PS50893">
    <property type="entry name" value="ABC_TRANSPORTER_2"/>
    <property type="match status" value="1"/>
</dbReference>
<gene>
    <name evidence="8" type="ORF">SAMN04488070_1071</name>
</gene>
<dbReference type="Proteomes" id="UP000199424">
    <property type="component" value="Unassembled WGS sequence"/>
</dbReference>
<keyword evidence="3" id="KW-0201">Cytochrome c-type biogenesis</keyword>
<keyword evidence="1" id="KW-0813">Transport</keyword>
<keyword evidence="4" id="KW-0067">ATP-binding</keyword>
<evidence type="ECO:0000256" key="1">
    <source>
        <dbReference type="ARBA" id="ARBA00022448"/>
    </source>
</evidence>
<accession>A0A1I6GQE4</accession>
<dbReference type="NCBIfam" id="TIGR01189">
    <property type="entry name" value="ccmA"/>
    <property type="match status" value="1"/>
</dbReference>
<evidence type="ECO:0000313" key="9">
    <source>
        <dbReference type="Proteomes" id="UP000199424"/>
    </source>
</evidence>
<dbReference type="SUPFAM" id="SSF52540">
    <property type="entry name" value="P-loop containing nucleoside triphosphate hydrolases"/>
    <property type="match status" value="1"/>
</dbReference>
<dbReference type="SMART" id="SM00382">
    <property type="entry name" value="AAA"/>
    <property type="match status" value="1"/>
</dbReference>
<keyword evidence="5" id="KW-1278">Translocase</keyword>
<dbReference type="Pfam" id="PF00005">
    <property type="entry name" value="ABC_tran"/>
    <property type="match status" value="1"/>
</dbReference>
<keyword evidence="9" id="KW-1185">Reference proteome</keyword>
<dbReference type="InterPro" id="IPR003439">
    <property type="entry name" value="ABC_transporter-like_ATP-bd"/>
</dbReference>
<dbReference type="PANTHER" id="PTHR43499">
    <property type="entry name" value="ABC TRANSPORTER I FAMILY MEMBER 1"/>
    <property type="match status" value="1"/>
</dbReference>
<dbReference type="PROSITE" id="PS00211">
    <property type="entry name" value="ABC_TRANSPORTER_1"/>
    <property type="match status" value="1"/>
</dbReference>
<dbReference type="AlphaFoldDB" id="A0A1I6GQE4"/>
<dbReference type="InterPro" id="IPR017871">
    <property type="entry name" value="ABC_transporter-like_CS"/>
</dbReference>
<dbReference type="GO" id="GO:0017004">
    <property type="term" value="P:cytochrome complex assembly"/>
    <property type="evidence" value="ECO:0007669"/>
    <property type="project" value="UniProtKB-KW"/>
</dbReference>
<feature type="domain" description="ABC transporter" evidence="7">
    <location>
        <begin position="5"/>
        <end position="214"/>
    </location>
</feature>
<dbReference type="PANTHER" id="PTHR43499:SF1">
    <property type="entry name" value="ABC TRANSPORTER I FAMILY MEMBER 1"/>
    <property type="match status" value="1"/>
</dbReference>
<evidence type="ECO:0000256" key="2">
    <source>
        <dbReference type="ARBA" id="ARBA00022741"/>
    </source>
</evidence>
<evidence type="ECO:0000256" key="6">
    <source>
        <dbReference type="ARBA" id="ARBA00023136"/>
    </source>
</evidence>
<evidence type="ECO:0000259" key="7">
    <source>
        <dbReference type="PROSITE" id="PS50893"/>
    </source>
</evidence>
<dbReference type="Gene3D" id="3.40.50.300">
    <property type="entry name" value="P-loop containing nucleotide triphosphate hydrolases"/>
    <property type="match status" value="1"/>
</dbReference>
<dbReference type="RefSeq" id="WP_092856052.1">
    <property type="nucleotide sequence ID" value="NZ_FOYU01000001.1"/>
</dbReference>
<protein>
    <submittedName>
        <fullName evidence="8">Heme exporter protein A</fullName>
    </submittedName>
</protein>
<proteinExistence type="predicted"/>
<dbReference type="NCBIfam" id="NF010061">
    <property type="entry name" value="PRK13538.1"/>
    <property type="match status" value="1"/>
</dbReference>
<dbReference type="GO" id="GO:0016887">
    <property type="term" value="F:ATP hydrolysis activity"/>
    <property type="evidence" value="ECO:0007669"/>
    <property type="project" value="InterPro"/>
</dbReference>
<dbReference type="EMBL" id="FOYU01000001">
    <property type="protein sequence ID" value="SFR44339.1"/>
    <property type="molecule type" value="Genomic_DNA"/>
</dbReference>
<dbReference type="InterPro" id="IPR005895">
    <property type="entry name" value="ABC_transptr_haem_export_CcmA"/>
</dbReference>
<name>A0A1I6GQE4_9GAMM</name>
<evidence type="ECO:0000256" key="5">
    <source>
        <dbReference type="ARBA" id="ARBA00022967"/>
    </source>
</evidence>
<sequence length="214" mass="23992">MSVVIEAKQLTSVRAGRTLFSALSLQLGGGEILHVEGPNGAGKSTLLRIIAGLLQPLEGEVWLFGQPQQDDPELWQRQTLFIGHKPAVKAELTALENLHFQSQLDGAAHVDAWQLLETVGLLGLEDIPAQQLSAGQQRRIALARLWYSQAKLWILDEPFTALDTYGIELLHQRFQRHLEQSGSIILTSHQPLSWSGERLQKIRIEHNDEELVYE</sequence>
<organism evidence="8 9">
    <name type="scientific">Pseudidiomarina maritima</name>
    <dbReference type="NCBI Taxonomy" id="519453"/>
    <lineage>
        <taxon>Bacteria</taxon>
        <taxon>Pseudomonadati</taxon>
        <taxon>Pseudomonadota</taxon>
        <taxon>Gammaproteobacteria</taxon>
        <taxon>Alteromonadales</taxon>
        <taxon>Idiomarinaceae</taxon>
        <taxon>Pseudidiomarina</taxon>
    </lineage>
</organism>
<dbReference type="InterPro" id="IPR003593">
    <property type="entry name" value="AAA+_ATPase"/>
</dbReference>
<dbReference type="GO" id="GO:0022857">
    <property type="term" value="F:transmembrane transporter activity"/>
    <property type="evidence" value="ECO:0007669"/>
    <property type="project" value="InterPro"/>
</dbReference>
<keyword evidence="6" id="KW-0472">Membrane</keyword>
<evidence type="ECO:0000313" key="8">
    <source>
        <dbReference type="EMBL" id="SFR44339.1"/>
    </source>
</evidence>
<dbReference type="InterPro" id="IPR027417">
    <property type="entry name" value="P-loop_NTPase"/>
</dbReference>
<evidence type="ECO:0000256" key="4">
    <source>
        <dbReference type="ARBA" id="ARBA00022840"/>
    </source>
</evidence>
<keyword evidence="2" id="KW-0547">Nucleotide-binding</keyword>